<evidence type="ECO:0000313" key="8">
    <source>
        <dbReference type="EMBL" id="RWX45588.1"/>
    </source>
</evidence>
<sequence>MYPEESITESAQQATSKRLIDYLRIIRKWKWLVMTIAAIIFLTTALSTFSKIPLYTATTQVLVEKNQDKGRLEGLSTYIAWDPDF</sequence>
<dbReference type="GO" id="GO:0005886">
    <property type="term" value="C:plasma membrane"/>
    <property type="evidence" value="ECO:0007669"/>
    <property type="project" value="UniProtKB-SubCell"/>
</dbReference>
<evidence type="ECO:0000259" key="7">
    <source>
        <dbReference type="Pfam" id="PF02706"/>
    </source>
</evidence>
<evidence type="ECO:0000256" key="1">
    <source>
        <dbReference type="ARBA" id="ARBA00004651"/>
    </source>
</evidence>
<keyword evidence="5 6" id="KW-0472">Membrane</keyword>
<keyword evidence="4 6" id="KW-1133">Transmembrane helix</keyword>
<evidence type="ECO:0000256" key="4">
    <source>
        <dbReference type="ARBA" id="ARBA00022989"/>
    </source>
</evidence>
<dbReference type="Proteomes" id="UP000286862">
    <property type="component" value="Unassembled WGS sequence"/>
</dbReference>
<dbReference type="Pfam" id="PF02706">
    <property type="entry name" value="Wzz"/>
    <property type="match status" value="1"/>
</dbReference>
<name>A0A3S3U7M5_9BACT</name>
<protein>
    <submittedName>
        <fullName evidence="8">Chain length determinant protein</fullName>
    </submittedName>
</protein>
<dbReference type="EMBL" id="MTKQ01000264">
    <property type="protein sequence ID" value="RWX45588.1"/>
    <property type="molecule type" value="Genomic_DNA"/>
</dbReference>
<keyword evidence="3 6" id="KW-0812">Transmembrane</keyword>
<evidence type="ECO:0000313" key="9">
    <source>
        <dbReference type="Proteomes" id="UP000286862"/>
    </source>
</evidence>
<feature type="domain" description="Polysaccharide chain length determinant N-terminal" evidence="7">
    <location>
        <begin position="19"/>
        <end position="70"/>
    </location>
</feature>
<proteinExistence type="predicted"/>
<evidence type="ECO:0000256" key="6">
    <source>
        <dbReference type="SAM" id="Phobius"/>
    </source>
</evidence>
<organism evidence="8 9">
    <name type="scientific">Candidatus Electrothrix marina</name>
    <dbReference type="NCBI Taxonomy" id="1859130"/>
    <lineage>
        <taxon>Bacteria</taxon>
        <taxon>Pseudomonadati</taxon>
        <taxon>Thermodesulfobacteriota</taxon>
        <taxon>Desulfobulbia</taxon>
        <taxon>Desulfobulbales</taxon>
        <taxon>Desulfobulbaceae</taxon>
        <taxon>Candidatus Electrothrix</taxon>
    </lineage>
</organism>
<dbReference type="AlphaFoldDB" id="A0A3S3U7M5"/>
<evidence type="ECO:0000256" key="5">
    <source>
        <dbReference type="ARBA" id="ARBA00023136"/>
    </source>
</evidence>
<comment type="caution">
    <text evidence="8">The sequence shown here is derived from an EMBL/GenBank/DDBJ whole genome shotgun (WGS) entry which is preliminary data.</text>
</comment>
<evidence type="ECO:0000256" key="3">
    <source>
        <dbReference type="ARBA" id="ARBA00022692"/>
    </source>
</evidence>
<dbReference type="InterPro" id="IPR003856">
    <property type="entry name" value="LPS_length_determ_N"/>
</dbReference>
<feature type="non-terminal residue" evidence="8">
    <location>
        <position position="85"/>
    </location>
</feature>
<feature type="transmembrane region" description="Helical" evidence="6">
    <location>
        <begin position="31"/>
        <end position="49"/>
    </location>
</feature>
<evidence type="ECO:0000256" key="2">
    <source>
        <dbReference type="ARBA" id="ARBA00022475"/>
    </source>
</evidence>
<reference evidence="8 9" key="1">
    <citation type="submission" date="2017-01" db="EMBL/GenBank/DDBJ databases">
        <title>The cable genome- insights into the physiology and evolution of filamentous bacteria capable of sulfide oxidation via long distance electron transfer.</title>
        <authorList>
            <person name="Schreiber L."/>
            <person name="Bjerg J.T."/>
            <person name="Boggild A."/>
            <person name="Van De Vossenberg J."/>
            <person name="Meysman F."/>
            <person name="Nielsen L.P."/>
            <person name="Schramm A."/>
            <person name="Kjeldsen K.U."/>
        </authorList>
    </citation>
    <scope>NUCLEOTIDE SEQUENCE [LARGE SCALE GENOMIC DNA]</scope>
    <source>
        <strain evidence="8">A2</strain>
    </source>
</reference>
<comment type="subcellular location">
    <subcellularLocation>
        <location evidence="1">Cell membrane</location>
        <topology evidence="1">Multi-pass membrane protein</topology>
    </subcellularLocation>
</comment>
<gene>
    <name evidence="8" type="ORF">VT99_12642</name>
</gene>
<accession>A0A3S3U7M5</accession>
<keyword evidence="2" id="KW-1003">Cell membrane</keyword>